<keyword evidence="1" id="KW-0843">Virulence</keyword>
<organism evidence="5 6">
    <name type="scientific">Isoptericola luteus</name>
    <dbReference type="NCBI Taxonomy" id="2879484"/>
    <lineage>
        <taxon>Bacteria</taxon>
        <taxon>Bacillati</taxon>
        <taxon>Actinomycetota</taxon>
        <taxon>Actinomycetes</taxon>
        <taxon>Micrococcales</taxon>
        <taxon>Promicromonosporaceae</taxon>
        <taxon>Isoptericola</taxon>
    </lineage>
</organism>
<evidence type="ECO:0000256" key="2">
    <source>
        <dbReference type="ARBA" id="ARBA00035010"/>
    </source>
</evidence>
<accession>A0ABS7ZLL6</accession>
<keyword evidence="6" id="KW-1185">Reference proteome</keyword>
<dbReference type="InterPro" id="IPR010567">
    <property type="entry name" value="OrfX2/OrfX3/P47"/>
</dbReference>
<reference evidence="5 6" key="1">
    <citation type="submission" date="2021-09" db="EMBL/GenBank/DDBJ databases">
        <title>Isoptericola luteus sp. nov., a novel bacterium isolated from Harbin, the capital city of Heilongjiang province.</title>
        <authorList>
            <person name="Li J."/>
        </authorList>
    </citation>
    <scope>NUCLEOTIDE SEQUENCE [LARGE SCALE GENOMIC DNA]</scope>
    <source>
        <strain evidence="5 6">NEAU-Y5</strain>
    </source>
</reference>
<dbReference type="Pfam" id="PF06597">
    <property type="entry name" value="Clostridium_P47"/>
    <property type="match status" value="1"/>
</dbReference>
<evidence type="ECO:0000259" key="3">
    <source>
        <dbReference type="Pfam" id="PF06597"/>
    </source>
</evidence>
<name>A0ABS7ZLL6_9MICO</name>
<dbReference type="EMBL" id="JAIXCQ010000013">
    <property type="protein sequence ID" value="MCA5894860.1"/>
    <property type="molecule type" value="Genomic_DNA"/>
</dbReference>
<feature type="domain" description="Protein OrfX2/OrfX3/P47" evidence="3">
    <location>
        <begin position="40"/>
        <end position="409"/>
    </location>
</feature>
<evidence type="ECO:0000313" key="6">
    <source>
        <dbReference type="Proteomes" id="UP001319870"/>
    </source>
</evidence>
<comment type="similarity">
    <text evidence="2">Belongs to the TULIP P47 family.</text>
</comment>
<proteinExistence type="inferred from homology"/>
<dbReference type="RefSeq" id="WP_225566591.1">
    <property type="nucleotide sequence ID" value="NZ_JAIXCQ010000013.1"/>
</dbReference>
<dbReference type="Proteomes" id="UP001319870">
    <property type="component" value="Unassembled WGS sequence"/>
</dbReference>
<dbReference type="EMBL" id="JAIXCQ010000020">
    <property type="protein sequence ID" value="MCA5895236.1"/>
    <property type="molecule type" value="Genomic_DNA"/>
</dbReference>
<evidence type="ECO:0000256" key="1">
    <source>
        <dbReference type="ARBA" id="ARBA00023026"/>
    </source>
</evidence>
<comment type="caution">
    <text evidence="5">The sequence shown here is derived from an EMBL/GenBank/DDBJ whole genome shotgun (WGS) entry which is preliminary data.</text>
</comment>
<gene>
    <name evidence="4" type="ORF">LEP48_16105</name>
    <name evidence="5" type="ORF">LEP48_18055</name>
</gene>
<evidence type="ECO:0000313" key="4">
    <source>
        <dbReference type="EMBL" id="MCA5894860.1"/>
    </source>
</evidence>
<sequence length="454" mass="46402">MVDTYGFDAAYASTVDTANRALDTWFGKQPPLRLHYDGSDTADQAKIALSSACRPWQIVRGGSNKLLRFAVPLASGTLEVEAPSQGIDHASFDLGGVSVVVEVQLGWFPHGPEQTAAGSGGGTARALALNLSTRGAGVGDSTPGAVTTVSVSDPGNKLSELGSAVLAEVFPDVLIAHRADVGHVFATLVPVPDGADAWMNPTAWDYFYQESSQGPAVLCVLTVVTGRTLPATSAFDASVLVAGADRFAVVSGLQLLTHGLLPALPKAFGGGTFAVTPTSDTTATIVNVGPVRTRTTSWGADTYYPHIDSYALSIDGSDVVTAVQGRCDITGLADAYITFSGTKTAAMSYSPDTGALSTGSPSGRIDSSKHIPWYDWVFGALSGGIGIAIIDGVISAVTDTVTASVADAVSTSLDASIASTALAVCDWAGPRTDPTAGGLSGALWLAGTVSTNSR</sequence>
<evidence type="ECO:0000313" key="5">
    <source>
        <dbReference type="EMBL" id="MCA5895236.1"/>
    </source>
</evidence>
<protein>
    <submittedName>
        <fullName evidence="5">TULIP family P47-like protein</fullName>
    </submittedName>
</protein>